<feature type="signal peptide" evidence="1">
    <location>
        <begin position="1"/>
        <end position="20"/>
    </location>
</feature>
<keyword evidence="1" id="KW-0732">Signal</keyword>
<reference evidence="3 4" key="1">
    <citation type="journal article" date="2022" name="Res Sq">
        <title>Evolution of multicellular longitudinally dividing oral cavity symbionts (Neisseriaceae).</title>
        <authorList>
            <person name="Nyongesa S."/>
            <person name="Weber P."/>
            <person name="Bernet E."/>
            <person name="Pullido F."/>
            <person name="Nieckarz M."/>
            <person name="Delaby M."/>
            <person name="Nieves C."/>
            <person name="Viehboeck T."/>
            <person name="Krause N."/>
            <person name="Rivera-Millot A."/>
            <person name="Nakamura A."/>
            <person name="Vischer N."/>
            <person name="VanNieuwenhze M."/>
            <person name="Brun Y."/>
            <person name="Cava F."/>
            <person name="Bulgheresi S."/>
            <person name="Veyrier F."/>
        </authorList>
    </citation>
    <scope>NUCLEOTIDE SEQUENCE [LARGE SCALE GENOMIC DNA]</scope>
    <source>
        <strain evidence="3 4">SN4</strain>
    </source>
</reference>
<dbReference type="EMBL" id="CP091511">
    <property type="protein sequence ID" value="UOO89005.1"/>
    <property type="molecule type" value="Genomic_DNA"/>
</dbReference>
<dbReference type="PANTHER" id="PTHR43283:SF14">
    <property type="entry name" value="BLL8153 PROTEIN"/>
    <property type="match status" value="1"/>
</dbReference>
<evidence type="ECO:0000313" key="4">
    <source>
        <dbReference type="Proteomes" id="UP000832011"/>
    </source>
</evidence>
<feature type="chain" id="PRO_5046839785" evidence="1">
    <location>
        <begin position="21"/>
        <end position="413"/>
    </location>
</feature>
<dbReference type="RefSeq" id="WP_058357320.1">
    <property type="nucleotide sequence ID" value="NZ_CABKVG010000010.1"/>
</dbReference>
<dbReference type="PANTHER" id="PTHR43283">
    <property type="entry name" value="BETA-LACTAMASE-RELATED"/>
    <property type="match status" value="1"/>
</dbReference>
<sequence>MLKPSLLSLALLSCSFSVLALSPPPQSEPYIGTADNLYGLSAQEQAPTYRNMNFLYPTRSVAAGGKPLVLRTSAEELPVSYAVDGKDINTDVFMRRNQVAGLLIMRDGKILVERYAQGNTPDSRWTSFSIAKSISSTLIGAAVADGKIGSLNDEVTRYVPALKGSSYEGVSVGQVLDMSSGVKWNETYRDPKSDRRQMFNAQLAQQPGGIVAVMAGLKRIHPAGSTFNYSTGESYLQAEILKGATGKTSSAYLSEKIWGPLGMQTPAFWQLESPNGTEIASSGFSATLRDYARFGQFILNDGVINGKRVLPQGWVASIADVSPESHLYPGKLYDGEYDLGYHKQWWILPKGDKATAEHGDGAFSAVGIFGQYLYINPAKKTVAVVWSTWPEPEVERSEKETFAYIGAAIKASE</sequence>
<gene>
    <name evidence="3" type="ORF">LVJ82_16405</name>
</gene>
<keyword evidence="4" id="KW-1185">Reference proteome</keyword>
<accession>A0ABY4DZQ5</accession>
<name>A0ABY4DZQ5_9NEIS</name>
<feature type="domain" description="Beta-lactamase-related" evidence="2">
    <location>
        <begin position="100"/>
        <end position="402"/>
    </location>
</feature>
<evidence type="ECO:0000313" key="3">
    <source>
        <dbReference type="EMBL" id="UOO89005.1"/>
    </source>
</evidence>
<organism evidence="3 4">
    <name type="scientific">Vitreoscilla massiliensis</name>
    <dbReference type="NCBI Taxonomy" id="1689272"/>
    <lineage>
        <taxon>Bacteria</taxon>
        <taxon>Pseudomonadati</taxon>
        <taxon>Pseudomonadota</taxon>
        <taxon>Betaproteobacteria</taxon>
        <taxon>Neisseriales</taxon>
        <taxon>Neisseriaceae</taxon>
        <taxon>Vitreoscilla</taxon>
    </lineage>
</organism>
<dbReference type="Pfam" id="PF00144">
    <property type="entry name" value="Beta-lactamase"/>
    <property type="match status" value="1"/>
</dbReference>
<protein>
    <submittedName>
        <fullName evidence="3">Beta-lactamase family protein</fullName>
    </submittedName>
</protein>
<evidence type="ECO:0000259" key="2">
    <source>
        <dbReference type="Pfam" id="PF00144"/>
    </source>
</evidence>
<evidence type="ECO:0000256" key="1">
    <source>
        <dbReference type="SAM" id="SignalP"/>
    </source>
</evidence>
<dbReference type="InterPro" id="IPR012338">
    <property type="entry name" value="Beta-lactam/transpept-like"/>
</dbReference>
<dbReference type="InterPro" id="IPR001466">
    <property type="entry name" value="Beta-lactam-related"/>
</dbReference>
<dbReference type="SUPFAM" id="SSF56601">
    <property type="entry name" value="beta-lactamase/transpeptidase-like"/>
    <property type="match status" value="1"/>
</dbReference>
<dbReference type="InterPro" id="IPR050789">
    <property type="entry name" value="Diverse_Enzym_Activities"/>
</dbReference>
<proteinExistence type="predicted"/>
<dbReference type="Proteomes" id="UP000832011">
    <property type="component" value="Chromosome"/>
</dbReference>
<dbReference type="Gene3D" id="3.40.710.10">
    <property type="entry name" value="DD-peptidase/beta-lactamase superfamily"/>
    <property type="match status" value="1"/>
</dbReference>